<dbReference type="Proteomes" id="UP000887580">
    <property type="component" value="Unplaced"/>
</dbReference>
<organism evidence="1 2">
    <name type="scientific">Panagrolaimus sp. PS1159</name>
    <dbReference type="NCBI Taxonomy" id="55785"/>
    <lineage>
        <taxon>Eukaryota</taxon>
        <taxon>Metazoa</taxon>
        <taxon>Ecdysozoa</taxon>
        <taxon>Nematoda</taxon>
        <taxon>Chromadorea</taxon>
        <taxon>Rhabditida</taxon>
        <taxon>Tylenchina</taxon>
        <taxon>Panagrolaimomorpha</taxon>
        <taxon>Panagrolaimoidea</taxon>
        <taxon>Panagrolaimidae</taxon>
        <taxon>Panagrolaimus</taxon>
    </lineage>
</organism>
<reference evidence="2" key="1">
    <citation type="submission" date="2022-11" db="UniProtKB">
        <authorList>
            <consortium name="WormBaseParasite"/>
        </authorList>
    </citation>
    <scope>IDENTIFICATION</scope>
</reference>
<evidence type="ECO:0000313" key="2">
    <source>
        <dbReference type="WBParaSite" id="PS1159_v2.g13985.t1"/>
    </source>
</evidence>
<evidence type="ECO:0000313" key="1">
    <source>
        <dbReference type="Proteomes" id="UP000887580"/>
    </source>
</evidence>
<dbReference type="WBParaSite" id="PS1159_v2.g13985.t1">
    <property type="protein sequence ID" value="PS1159_v2.g13985.t1"/>
    <property type="gene ID" value="PS1159_v2.g13985"/>
</dbReference>
<proteinExistence type="predicted"/>
<protein>
    <submittedName>
        <fullName evidence="2">Uncharacterized protein</fullName>
    </submittedName>
</protein>
<sequence length="73" mass="8677">MIIQYAVIFIFLIFNNHVSSNVDHNFTECCKRTVSNSCAKHCKYYNSLLRYSWPFLKGDCNWEKNVIHFVIVL</sequence>
<name>A0AC35F544_9BILA</name>
<accession>A0AC35F544</accession>